<dbReference type="GO" id="GO:0036424">
    <property type="term" value="F:L-phosphoserine phosphatase activity"/>
    <property type="evidence" value="ECO:0007669"/>
    <property type="project" value="TreeGrafter"/>
</dbReference>
<dbReference type="PANTHER" id="PTHR43344:SF2">
    <property type="entry name" value="PHOSPHOSERINE PHOSPHATASE"/>
    <property type="match status" value="1"/>
</dbReference>
<dbReference type="InterPro" id="IPR050582">
    <property type="entry name" value="HAD-like_SerB"/>
</dbReference>
<dbReference type="NCBIfam" id="TIGR01488">
    <property type="entry name" value="HAD-SF-IB"/>
    <property type="match status" value="1"/>
</dbReference>
<dbReference type="InterPro" id="IPR023214">
    <property type="entry name" value="HAD_sf"/>
</dbReference>
<keyword evidence="5" id="KW-0479">Metal-binding</keyword>
<keyword evidence="10" id="KW-1185">Reference proteome</keyword>
<accession>A0AA41G1U9</accession>
<dbReference type="Gene3D" id="3.40.50.1000">
    <property type="entry name" value="HAD superfamily/HAD-like"/>
    <property type="match status" value="1"/>
</dbReference>
<evidence type="ECO:0000256" key="5">
    <source>
        <dbReference type="ARBA" id="ARBA00022723"/>
    </source>
</evidence>
<evidence type="ECO:0000256" key="4">
    <source>
        <dbReference type="ARBA" id="ARBA00022605"/>
    </source>
</evidence>
<dbReference type="AlphaFoldDB" id="A0AA41G1U9"/>
<dbReference type="InterPro" id="IPR036412">
    <property type="entry name" value="HAD-like_sf"/>
</dbReference>
<reference evidence="9" key="1">
    <citation type="submission" date="2021-06" db="EMBL/GenBank/DDBJ databases">
        <title>New haloarchaea isolates fom saline soil.</title>
        <authorList>
            <person name="Duran-Viseras A."/>
            <person name="Sanchez-Porro C.S."/>
            <person name="Ventosa A."/>
        </authorList>
    </citation>
    <scope>NUCLEOTIDE SEQUENCE</scope>
    <source>
        <strain evidence="9">JCM 18369</strain>
    </source>
</reference>
<dbReference type="SUPFAM" id="SSF56784">
    <property type="entry name" value="HAD-like"/>
    <property type="match status" value="1"/>
</dbReference>
<protein>
    <recommendedName>
        <fullName evidence="3">phosphoserine phosphatase</fullName>
        <ecNumber evidence="3">3.1.3.3</ecNumber>
    </recommendedName>
</protein>
<name>A0AA41G1U9_9EURY</name>
<comment type="cofactor">
    <cofactor evidence="1">
        <name>Mg(2+)</name>
        <dbReference type="ChEBI" id="CHEBI:18420"/>
    </cofactor>
</comment>
<dbReference type="EC" id="3.1.3.3" evidence="3"/>
<dbReference type="PANTHER" id="PTHR43344">
    <property type="entry name" value="PHOSPHOSERINE PHOSPHATASE"/>
    <property type="match status" value="1"/>
</dbReference>
<sequence length="210" mass="22929">MTRLVVFDLDGTLTRQRGGFELLHTLYGTAPVGEELQDRFDAGALTFDEWCRETVDHWRTAGISANDVERAAEAVTPKAGAPEVLEALRREGVSFGILSAGVANLAARFERFGPAFVRGNRIRFEDGSLAGIDVGVGPTQKGEILREIRRERPDVEITYVGDSHTDTEAFVEADSAILFDPDDRVPPEAVAAADSIVESSDIRDIAELRL</sequence>
<evidence type="ECO:0000313" key="10">
    <source>
        <dbReference type="Proteomes" id="UP001166304"/>
    </source>
</evidence>
<organism evidence="9 10">
    <name type="scientific">Haloarcula salina</name>
    <dbReference type="NCBI Taxonomy" id="1429914"/>
    <lineage>
        <taxon>Archaea</taxon>
        <taxon>Methanobacteriati</taxon>
        <taxon>Methanobacteriota</taxon>
        <taxon>Stenosarchaea group</taxon>
        <taxon>Halobacteria</taxon>
        <taxon>Halobacteriales</taxon>
        <taxon>Haloarculaceae</taxon>
        <taxon>Haloarcula</taxon>
    </lineage>
</organism>
<evidence type="ECO:0000256" key="2">
    <source>
        <dbReference type="ARBA" id="ARBA00005135"/>
    </source>
</evidence>
<comment type="pathway">
    <text evidence="2">Amino-acid biosynthesis; L-serine biosynthesis; L-serine from 3-phospho-D-glycerate: step 3/3.</text>
</comment>
<dbReference type="Proteomes" id="UP001166304">
    <property type="component" value="Unassembled WGS sequence"/>
</dbReference>
<comment type="caution">
    <text evidence="9">The sequence shown here is derived from an EMBL/GenBank/DDBJ whole genome shotgun (WGS) entry which is preliminary data.</text>
</comment>
<gene>
    <name evidence="9" type="ORF">KTS37_12750</name>
</gene>
<dbReference type="GO" id="GO:0005737">
    <property type="term" value="C:cytoplasm"/>
    <property type="evidence" value="ECO:0007669"/>
    <property type="project" value="TreeGrafter"/>
</dbReference>
<proteinExistence type="predicted"/>
<keyword evidence="4" id="KW-0028">Amino-acid biosynthesis</keyword>
<evidence type="ECO:0000256" key="1">
    <source>
        <dbReference type="ARBA" id="ARBA00001946"/>
    </source>
</evidence>
<evidence type="ECO:0000256" key="3">
    <source>
        <dbReference type="ARBA" id="ARBA00012640"/>
    </source>
</evidence>
<keyword evidence="6" id="KW-0378">Hydrolase</keyword>
<keyword evidence="7" id="KW-0460">Magnesium</keyword>
<dbReference type="GO" id="GO:0000287">
    <property type="term" value="F:magnesium ion binding"/>
    <property type="evidence" value="ECO:0007669"/>
    <property type="project" value="TreeGrafter"/>
</dbReference>
<dbReference type="Pfam" id="PF12710">
    <property type="entry name" value="HAD"/>
    <property type="match status" value="1"/>
</dbReference>
<evidence type="ECO:0000313" key="9">
    <source>
        <dbReference type="EMBL" id="MBV0902655.1"/>
    </source>
</evidence>
<evidence type="ECO:0000256" key="8">
    <source>
        <dbReference type="ARBA" id="ARBA00023299"/>
    </source>
</evidence>
<dbReference type="EMBL" id="JAHQXE010000004">
    <property type="protein sequence ID" value="MBV0902655.1"/>
    <property type="molecule type" value="Genomic_DNA"/>
</dbReference>
<dbReference type="GO" id="GO:0006564">
    <property type="term" value="P:L-serine biosynthetic process"/>
    <property type="evidence" value="ECO:0007669"/>
    <property type="project" value="UniProtKB-KW"/>
</dbReference>
<dbReference type="RefSeq" id="WP_162414236.1">
    <property type="nucleotide sequence ID" value="NZ_JAHQXE010000004.1"/>
</dbReference>
<keyword evidence="8" id="KW-0718">Serine biosynthesis</keyword>
<evidence type="ECO:0000256" key="7">
    <source>
        <dbReference type="ARBA" id="ARBA00022842"/>
    </source>
</evidence>
<evidence type="ECO:0000256" key="6">
    <source>
        <dbReference type="ARBA" id="ARBA00022801"/>
    </source>
</evidence>